<sequence length="145" mass="16296">MIAILKYILCIECFLTIVATTAKASDEISSSPILNPAFVRDPNEDRQIVFIPLGNDQDKSATNIVRRNDFSTQKSKTVPRIGRRNGFTATLAAEGRSGARVDRRDEFHEMDKDRLWPWPKAGKYIPIVVKKKSGYFHGDSSADHS</sequence>
<keyword evidence="1" id="KW-0732">Signal</keyword>
<accession>A0A4P6D7D4</accession>
<dbReference type="AlphaFoldDB" id="A0A4P6D7D4"/>
<dbReference type="VEuPathDB" id="VectorBase:RPRC014486"/>
<feature type="signal peptide" evidence="1">
    <location>
        <begin position="1"/>
        <end position="24"/>
    </location>
</feature>
<proteinExistence type="predicted"/>
<feature type="chain" id="PRO_5020477186" evidence="1">
    <location>
        <begin position="25"/>
        <end position="145"/>
    </location>
</feature>
<evidence type="ECO:0000256" key="1">
    <source>
        <dbReference type="SAM" id="SignalP"/>
    </source>
</evidence>
<protein>
    <submittedName>
        <fullName evidence="2">Uncharacterized protein</fullName>
    </submittedName>
</protein>
<reference evidence="2" key="1">
    <citation type="submission" date="2019-04" db="EMBL/GenBank/DDBJ databases">
        <title>Analysis of the testis transcriptome of the Chagas disease vector Rhodnius prolixus.</title>
        <authorList>
            <person name="Cesar J."/>
            <person name="Ribeiro J.M."/>
            <person name="Pereira M.H."/>
            <person name="Araujo R.N."/>
            <person name="Gontijo N.F."/>
            <person name="Pessoa G."/>
            <person name="Sant'Anna M.V."/>
            <person name="Sorgine M.H."/>
            <person name="Majerowicz D."/>
            <person name="Carvalho A.B."/>
            <person name="Braz G."/>
            <person name="Mesquita R."/>
            <person name="Lagerblad P.O."/>
            <person name="Koerich L.B."/>
        </authorList>
    </citation>
    <scope>NUCLEOTIDE SEQUENCE</scope>
</reference>
<dbReference type="EMBL" id="GHKJ01001073">
    <property type="protein sequence ID" value="MOY46103.1"/>
    <property type="molecule type" value="Transcribed_RNA"/>
</dbReference>
<evidence type="ECO:0000313" key="2">
    <source>
        <dbReference type="EMBL" id="MOY46103.1"/>
    </source>
</evidence>
<name>A0A4P6D7D4_RHOPR</name>
<organism evidence="2">
    <name type="scientific">Rhodnius prolixus</name>
    <name type="common">Triatomid bug</name>
    <dbReference type="NCBI Taxonomy" id="13249"/>
    <lineage>
        <taxon>Eukaryota</taxon>
        <taxon>Metazoa</taxon>
        <taxon>Ecdysozoa</taxon>
        <taxon>Arthropoda</taxon>
        <taxon>Hexapoda</taxon>
        <taxon>Insecta</taxon>
        <taxon>Pterygota</taxon>
        <taxon>Neoptera</taxon>
        <taxon>Paraneoptera</taxon>
        <taxon>Hemiptera</taxon>
        <taxon>Heteroptera</taxon>
        <taxon>Panheteroptera</taxon>
        <taxon>Cimicomorpha</taxon>
        <taxon>Reduviidae</taxon>
        <taxon>Triatominae</taxon>
        <taxon>Rhodnius</taxon>
    </lineage>
</organism>